<accession>A0A916U5Q5</accession>
<dbReference type="SUPFAM" id="SSF53335">
    <property type="entry name" value="S-adenosyl-L-methionine-dependent methyltransferases"/>
    <property type="match status" value="1"/>
</dbReference>
<comment type="caution">
    <text evidence="1">The sequence shown here is derived from an EMBL/GenBank/DDBJ whole genome shotgun (WGS) entry which is preliminary data.</text>
</comment>
<proteinExistence type="predicted"/>
<keyword evidence="2" id="KW-1185">Reference proteome</keyword>
<dbReference type="RefSeq" id="WP_210324473.1">
    <property type="nucleotide sequence ID" value="NZ_BMGG01000003.1"/>
</dbReference>
<gene>
    <name evidence="1" type="ORF">GCM10010994_16860</name>
</gene>
<dbReference type="AlphaFoldDB" id="A0A916U5Q5"/>
<dbReference type="NCBIfam" id="TIGR04325">
    <property type="entry name" value="MTase_LIC12133"/>
    <property type="match status" value="1"/>
</dbReference>
<dbReference type="InterPro" id="IPR027612">
    <property type="entry name" value="Put_MTase_LIC12133"/>
</dbReference>
<protein>
    <recommendedName>
        <fullName evidence="3">Methyltransferase, TIGR04325 family</fullName>
    </recommendedName>
</protein>
<name>A0A916U5Q5_9HYPH</name>
<reference evidence="1" key="1">
    <citation type="journal article" date="2014" name="Int. J. Syst. Evol. Microbiol.">
        <title>Complete genome sequence of Corynebacterium casei LMG S-19264T (=DSM 44701T), isolated from a smear-ripened cheese.</title>
        <authorList>
            <consortium name="US DOE Joint Genome Institute (JGI-PGF)"/>
            <person name="Walter F."/>
            <person name="Albersmeier A."/>
            <person name="Kalinowski J."/>
            <person name="Ruckert C."/>
        </authorList>
    </citation>
    <scope>NUCLEOTIDE SEQUENCE</scope>
    <source>
        <strain evidence="1">CGMCC 1.12919</strain>
    </source>
</reference>
<reference evidence="1" key="2">
    <citation type="submission" date="2020-09" db="EMBL/GenBank/DDBJ databases">
        <authorList>
            <person name="Sun Q."/>
            <person name="Zhou Y."/>
        </authorList>
    </citation>
    <scope>NUCLEOTIDE SEQUENCE</scope>
    <source>
        <strain evidence="1">CGMCC 1.12919</strain>
    </source>
</reference>
<organism evidence="1 2">
    <name type="scientific">Chelatococcus reniformis</name>
    <dbReference type="NCBI Taxonomy" id="1494448"/>
    <lineage>
        <taxon>Bacteria</taxon>
        <taxon>Pseudomonadati</taxon>
        <taxon>Pseudomonadota</taxon>
        <taxon>Alphaproteobacteria</taxon>
        <taxon>Hyphomicrobiales</taxon>
        <taxon>Chelatococcaceae</taxon>
        <taxon>Chelatococcus</taxon>
    </lineage>
</organism>
<dbReference type="EMBL" id="BMGG01000003">
    <property type="protein sequence ID" value="GGC58577.1"/>
    <property type="molecule type" value="Genomic_DNA"/>
</dbReference>
<evidence type="ECO:0000313" key="1">
    <source>
        <dbReference type="EMBL" id="GGC58577.1"/>
    </source>
</evidence>
<dbReference type="InterPro" id="IPR029063">
    <property type="entry name" value="SAM-dependent_MTases_sf"/>
</dbReference>
<evidence type="ECO:0000313" key="2">
    <source>
        <dbReference type="Proteomes" id="UP000637002"/>
    </source>
</evidence>
<evidence type="ECO:0008006" key="3">
    <source>
        <dbReference type="Google" id="ProtNLM"/>
    </source>
</evidence>
<dbReference type="Proteomes" id="UP000637002">
    <property type="component" value="Unassembled WGS sequence"/>
</dbReference>
<sequence length="266" mass="29821">MNLFQGLHQSHGEAEAFAASMKKVGWDDEALAKVLVGDEDQSRSGPELSKSLQTSQFAVMLWLTKLLRPGDTIIDLGGAGGTFYETCTRYGLLDMPVLWHVVDMPEMIVRGRARHEALQSKTISFGSHLAEAPDSDILLALGAIQYMPDPLGETGPGILESMKALPEHVLINKVPLIDDDDVWTVQSHVTTACPYRLFNRRKFMSYFEAHGYRLHDAWHVPEITVEIPFHPERALPGLEGVYFRRDARTRSDRVEPAGWKDALQIQ</sequence>